<gene>
    <name evidence="5" type="ORF">FYJ74_03055</name>
</gene>
<evidence type="ECO:0000256" key="1">
    <source>
        <dbReference type="ARBA" id="ARBA00006432"/>
    </source>
</evidence>
<dbReference type="EMBL" id="VUNH01000002">
    <property type="protein sequence ID" value="MST55027.1"/>
    <property type="molecule type" value="Genomic_DNA"/>
</dbReference>
<protein>
    <submittedName>
        <fullName evidence="5">Long-chain fatty acid--CoA ligase</fullName>
    </submittedName>
</protein>
<dbReference type="InterPro" id="IPR045851">
    <property type="entry name" value="AMP-bd_C_sf"/>
</dbReference>
<keyword evidence="2 5" id="KW-0436">Ligase</keyword>
<dbReference type="GO" id="GO:0006631">
    <property type="term" value="P:fatty acid metabolic process"/>
    <property type="evidence" value="ECO:0007669"/>
    <property type="project" value="TreeGrafter"/>
</dbReference>
<proteinExistence type="inferred from homology"/>
<dbReference type="Gene3D" id="3.40.50.12780">
    <property type="entry name" value="N-terminal domain of ligase-like"/>
    <property type="match status" value="1"/>
</dbReference>
<dbReference type="FunFam" id="3.30.300.30:FF:000008">
    <property type="entry name" value="2,3-dihydroxybenzoate-AMP ligase"/>
    <property type="match status" value="1"/>
</dbReference>
<keyword evidence="6" id="KW-1185">Reference proteome</keyword>
<dbReference type="PANTHER" id="PTHR43201:SF5">
    <property type="entry name" value="MEDIUM-CHAIN ACYL-COA LIGASE ACSF2, MITOCHONDRIAL"/>
    <property type="match status" value="1"/>
</dbReference>
<dbReference type="InterPro" id="IPR020845">
    <property type="entry name" value="AMP-binding_CS"/>
</dbReference>
<dbReference type="RefSeq" id="WP_154528133.1">
    <property type="nucleotide sequence ID" value="NZ_VUNH01000002.1"/>
</dbReference>
<dbReference type="Gene3D" id="3.30.300.30">
    <property type="match status" value="1"/>
</dbReference>
<comment type="similarity">
    <text evidence="1">Belongs to the ATP-dependent AMP-binding enzyme family.</text>
</comment>
<sequence>MERLEDLLRESLRKRAAADAFWWNGDWLKGQALLDAVAAEREALTAAGFKEGQRLMTLLPNCPALLTLVLAVWSLKGTLVPLNMRAGTDNLLPTIDLVQPFAIVVSRGDAKAAAGVLRYPVVEIEPTTGTLEKFRGVERKTTTPDWAVFFTTSGTTGLPKAVPLSHENFIDNVRSICKHFPIYPHDTIIWALPNFHSFGLTLSMLLPQYAGAKVAAVPAFMPPLKTLEAIRDAGCTVLFLVPAMLEFLKRSGAHNPIEINTVRAVITGGDRLNLSLDQASMELFGHPILEGYGTTECSPVVTFNNDEKTRKLGTIGTVLPGYEWKICDQQGNPLPPETPGVLKLRGKSVFRGYYEAPEVTAERLSPDGWYDTGDVVKYDADGYITVLDRLTDIIIVGGFNVYPQEVERILNVHPSIAQAAVVAMHHLVNGEIPRAFVVLKEGASATDRDIIEYCKGKLANYKIPRKVDFVESLPMSPSGKILRRKLRELQ</sequence>
<feature type="domain" description="AMP-binding enzyme C-terminal" evidence="4">
    <location>
        <begin position="405"/>
        <end position="480"/>
    </location>
</feature>
<dbReference type="Pfam" id="PF13193">
    <property type="entry name" value="AMP-binding_C"/>
    <property type="match status" value="1"/>
</dbReference>
<evidence type="ECO:0000259" key="3">
    <source>
        <dbReference type="Pfam" id="PF00501"/>
    </source>
</evidence>
<dbReference type="SUPFAM" id="SSF56801">
    <property type="entry name" value="Acetyl-CoA synthetase-like"/>
    <property type="match status" value="1"/>
</dbReference>
<dbReference type="PANTHER" id="PTHR43201">
    <property type="entry name" value="ACYL-COA SYNTHETASE"/>
    <property type="match status" value="1"/>
</dbReference>
<dbReference type="Proteomes" id="UP000473699">
    <property type="component" value="Unassembled WGS sequence"/>
</dbReference>
<evidence type="ECO:0000256" key="2">
    <source>
        <dbReference type="ARBA" id="ARBA00022598"/>
    </source>
</evidence>
<dbReference type="GO" id="GO:0031956">
    <property type="term" value="F:medium-chain fatty acid-CoA ligase activity"/>
    <property type="evidence" value="ECO:0007669"/>
    <property type="project" value="TreeGrafter"/>
</dbReference>
<dbReference type="AlphaFoldDB" id="A0A6L5YBV3"/>
<evidence type="ECO:0000313" key="6">
    <source>
        <dbReference type="Proteomes" id="UP000473699"/>
    </source>
</evidence>
<comment type="caution">
    <text evidence="5">The sequence shown here is derived from an EMBL/GenBank/DDBJ whole genome shotgun (WGS) entry which is preliminary data.</text>
</comment>
<dbReference type="InterPro" id="IPR025110">
    <property type="entry name" value="AMP-bd_C"/>
</dbReference>
<evidence type="ECO:0000259" key="4">
    <source>
        <dbReference type="Pfam" id="PF13193"/>
    </source>
</evidence>
<dbReference type="InterPro" id="IPR000873">
    <property type="entry name" value="AMP-dep_synth/lig_dom"/>
</dbReference>
<accession>A0A6L5YBV3</accession>
<evidence type="ECO:0000313" key="5">
    <source>
        <dbReference type="EMBL" id="MST55027.1"/>
    </source>
</evidence>
<dbReference type="InterPro" id="IPR042099">
    <property type="entry name" value="ANL_N_sf"/>
</dbReference>
<dbReference type="PROSITE" id="PS00455">
    <property type="entry name" value="AMP_BINDING"/>
    <property type="match status" value="1"/>
</dbReference>
<feature type="domain" description="AMP-dependent synthetase/ligase" evidence="3">
    <location>
        <begin position="9"/>
        <end position="354"/>
    </location>
</feature>
<name>A0A6L5YBV3_9BACT</name>
<dbReference type="Pfam" id="PF00501">
    <property type="entry name" value="AMP-binding"/>
    <property type="match status" value="1"/>
</dbReference>
<organism evidence="5 6">
    <name type="scientific">Pyramidobacter porci</name>
    <dbReference type="NCBI Taxonomy" id="2605789"/>
    <lineage>
        <taxon>Bacteria</taxon>
        <taxon>Thermotogati</taxon>
        <taxon>Synergistota</taxon>
        <taxon>Synergistia</taxon>
        <taxon>Synergistales</taxon>
        <taxon>Dethiosulfovibrionaceae</taxon>
        <taxon>Pyramidobacter</taxon>
    </lineage>
</organism>
<reference evidence="5 6" key="1">
    <citation type="submission" date="2019-08" db="EMBL/GenBank/DDBJ databases">
        <title>In-depth cultivation of the pig gut microbiome towards novel bacterial diversity and tailored functional studies.</title>
        <authorList>
            <person name="Wylensek D."/>
            <person name="Hitch T.C.A."/>
            <person name="Clavel T."/>
        </authorList>
    </citation>
    <scope>NUCLEOTIDE SEQUENCE [LARGE SCALE GENOMIC DNA]</scope>
    <source>
        <strain evidence="5 6">SM-530-WT-4B</strain>
    </source>
</reference>